<organism evidence="3 4">
    <name type="scientific">Stenotrophomonas oahuensis</name>
    <dbReference type="NCBI Taxonomy" id="3003271"/>
    <lineage>
        <taxon>Bacteria</taxon>
        <taxon>Pseudomonadati</taxon>
        <taxon>Pseudomonadota</taxon>
        <taxon>Gammaproteobacteria</taxon>
        <taxon>Lysobacterales</taxon>
        <taxon>Lysobacteraceae</taxon>
        <taxon>Stenotrophomonas</taxon>
    </lineage>
</organism>
<dbReference type="EMBL" id="CP115541">
    <property type="protein sequence ID" value="WNH54508.1"/>
    <property type="molecule type" value="Genomic_DNA"/>
</dbReference>
<evidence type="ECO:0000259" key="2">
    <source>
        <dbReference type="Pfam" id="PF20410"/>
    </source>
</evidence>
<evidence type="ECO:0000256" key="1">
    <source>
        <dbReference type="SAM" id="MobiDB-lite"/>
    </source>
</evidence>
<protein>
    <recommendedName>
        <fullName evidence="2">X-Tfes XVIPCD domain-containing protein</fullName>
    </recommendedName>
</protein>
<feature type="compositionally biased region" description="Basic and acidic residues" evidence="1">
    <location>
        <begin position="939"/>
        <end position="968"/>
    </location>
</feature>
<gene>
    <name evidence="3" type="ORF">PDM29_09600</name>
</gene>
<feature type="region of interest" description="Disordered" evidence="1">
    <location>
        <begin position="805"/>
        <end position="968"/>
    </location>
</feature>
<dbReference type="InterPro" id="IPR032871">
    <property type="entry name" value="AHH_dom_containing"/>
</dbReference>
<proteinExistence type="predicted"/>
<feature type="region of interest" description="Disordered" evidence="1">
    <location>
        <begin position="447"/>
        <end position="471"/>
    </location>
</feature>
<sequence>MSSSSVVLQSHHVIDTVQLKSSEILQKLVSSKLIDLDSSRNRLYLPFDGVLADEIESSPHRGRTRGSYNTAIREVLEKISASADGMAALDNDPDALARVAAKVESIQDTLKVAIINGDAFATTPDRLSKDGANAANRATIGDLNGYAVRHADQIDHLRRMGPVESEWAAVTHNESRVAFVVEAAQAEGRHLVSARGEAPAKEVAGRMEMRMAIAQAQAANRLTLSDETSKLVKQVLVDELPEIGQTKGGIYDLAAHPPKAYIPLSQRGGISPELLFGNPTANSALRAAGLFASAADAVTTAQRVADLYNQDNALGAQSEAVGFAARNGGGWAGGVATAYALGASAGAGPMVLIAADAAFWAKVGDKAVDLWEDKKIYQQKDASGVEWEFTGRAWTRSGMADTTADGVDNPVATTIAAGYDVARALNCKATNASVDLALKALPPAQNPYRLPANDSDRGSISPADWTRDPADGQWHRTVKVGVSGEGNRGSYMPETASPERAAELDAQAEAVIARNIANSPAAVAARYDLVYHRSGWAADNLERSRAADYAMGNADKLTTWNGQKYERVGEGQWVHDGVPATGNTLLELENTRSLLLPELQRHTDLVSEIKANPPSPEDIGREQTQYRYRMVGTELFPGWQQAIDAAVHRTREEHGLHGGAMLLQPDEEGKFTAASPIAHLQIGADGVRRVVAVTSSEEILAALRETNTRAQTEAVVPQAPELKISALTPQQFEAHQQALREANRAGLSMEQAGQAAMLAAGQLGSRESGEYSDALDVAASTSHAWRGSTDSDAMAAAEATRVAEAARMAASSPPTEAAIPVEPGSARLNNDAPQTPTPTRPEAEALHHQAQQREQEAARAEQDRARQEQATTPAAEPHTPEAQVRQQPTDGAAPAQPAHPPSNTAAETQATAAHLHESAQASRIEVQHVAPVDPASDPSLHKVDEPLKPVTQDTKEAPEHEVSQAHEHHDTFLASQLPVYEAHPEEELPAPEMASSADVPEHVLPEAEHAQADEPALSQLQPSDPAHPANALYRQVREQVEKLDQSLGRTYDDTSERLTSSLMVLAKENGLQRVDHVVLSNQVGDQRPGFNVFVVQGELNNPAHRRAVMPTEQAVTTPHEESLERLDVLLERDMQQEQQANLQRQQDQERVNEEHVRAMVMGGGGGGGGGGG</sequence>
<evidence type="ECO:0000313" key="3">
    <source>
        <dbReference type="EMBL" id="WNH54508.1"/>
    </source>
</evidence>
<dbReference type="RefSeq" id="WP_311193598.1">
    <property type="nucleotide sequence ID" value="NZ_CP115541.1"/>
</dbReference>
<reference evidence="3 4" key="1">
    <citation type="submission" date="2022-12" db="EMBL/GenBank/DDBJ databases">
        <title>Two new species, Stenotrophomonas aracearum and Stenotrophomonas oahuensis, isolated from Anthurium (Araceae family) in Hawaii.</title>
        <authorList>
            <person name="Chunag S.C."/>
            <person name="Dobhal S."/>
            <person name="Alvarez A."/>
            <person name="Arif M."/>
        </authorList>
    </citation>
    <scope>NUCLEOTIDE SEQUENCE [LARGE SCALE GENOMIC DNA]</scope>
    <source>
        <strain evidence="3 4">A5586</strain>
    </source>
</reference>
<feature type="compositionally biased region" description="Basic and acidic residues" evidence="1">
    <location>
        <begin position="841"/>
        <end position="867"/>
    </location>
</feature>
<dbReference type="Pfam" id="PF14412">
    <property type="entry name" value="AHH"/>
    <property type="match status" value="1"/>
</dbReference>
<dbReference type="Pfam" id="PF20410">
    <property type="entry name" value="X-Tfes_XVIPCD"/>
    <property type="match status" value="1"/>
</dbReference>
<name>A0ABY9YU66_9GAMM</name>
<dbReference type="InterPro" id="IPR046519">
    <property type="entry name" value="X-Tfes_XVIPCD"/>
</dbReference>
<feature type="domain" description="X-Tfes XVIPCD" evidence="2">
    <location>
        <begin position="1024"/>
        <end position="1126"/>
    </location>
</feature>
<accession>A0ABY9YU66</accession>
<dbReference type="Proteomes" id="UP001302072">
    <property type="component" value="Chromosome"/>
</dbReference>
<feature type="region of interest" description="Disordered" evidence="1">
    <location>
        <begin position="1008"/>
        <end position="1027"/>
    </location>
</feature>
<evidence type="ECO:0000313" key="4">
    <source>
        <dbReference type="Proteomes" id="UP001302072"/>
    </source>
</evidence>
<feature type="compositionally biased region" description="Polar residues" evidence="1">
    <location>
        <begin position="901"/>
        <end position="911"/>
    </location>
</feature>
<keyword evidence="4" id="KW-1185">Reference proteome</keyword>